<dbReference type="SUPFAM" id="SSF49493">
    <property type="entry name" value="HSP40/DnaJ peptide-binding domain"/>
    <property type="match status" value="2"/>
</dbReference>
<comment type="caution">
    <text evidence="4">The sequence shown here is derived from an EMBL/GenBank/DDBJ whole genome shotgun (WGS) entry which is preliminary data.</text>
</comment>
<dbReference type="Gene3D" id="2.60.260.20">
    <property type="entry name" value="Urease metallochaperone UreE, N-terminal domain"/>
    <property type="match status" value="2"/>
</dbReference>
<dbReference type="CDD" id="cd10747">
    <property type="entry name" value="DnaJ_C"/>
    <property type="match status" value="1"/>
</dbReference>
<dbReference type="PANTHER" id="PTHR43096">
    <property type="entry name" value="DNAJ HOMOLOG 1, MITOCHONDRIAL-RELATED"/>
    <property type="match status" value="1"/>
</dbReference>
<organism evidence="4 5">
    <name type="scientific">Flaviflagellibacter deserti</name>
    <dbReference type="NCBI Taxonomy" id="2267266"/>
    <lineage>
        <taxon>Bacteria</taxon>
        <taxon>Pseudomonadati</taxon>
        <taxon>Pseudomonadota</taxon>
        <taxon>Alphaproteobacteria</taxon>
        <taxon>Hyphomicrobiales</taxon>
        <taxon>Flaviflagellibacter</taxon>
    </lineage>
</organism>
<dbReference type="Pfam" id="PF01556">
    <property type="entry name" value="DnaJ_C"/>
    <property type="match status" value="1"/>
</dbReference>
<accession>A0ABV9Z0E5</accession>
<evidence type="ECO:0000256" key="2">
    <source>
        <dbReference type="SAM" id="MobiDB-lite"/>
    </source>
</evidence>
<dbReference type="Pfam" id="PF00226">
    <property type="entry name" value="DnaJ"/>
    <property type="match status" value="1"/>
</dbReference>
<evidence type="ECO:0000256" key="1">
    <source>
        <dbReference type="ARBA" id="ARBA00023186"/>
    </source>
</evidence>
<keyword evidence="1" id="KW-0143">Chaperone</keyword>
<dbReference type="EMBL" id="JBHSJF010000004">
    <property type="protein sequence ID" value="MFC5067180.1"/>
    <property type="molecule type" value="Genomic_DNA"/>
</dbReference>
<evidence type="ECO:0000259" key="3">
    <source>
        <dbReference type="PROSITE" id="PS50076"/>
    </source>
</evidence>
<dbReference type="Gene3D" id="1.10.287.110">
    <property type="entry name" value="DnaJ domain"/>
    <property type="match status" value="1"/>
</dbReference>
<name>A0ABV9Z0E5_9HYPH</name>
<dbReference type="Proteomes" id="UP001595796">
    <property type="component" value="Unassembled WGS sequence"/>
</dbReference>
<dbReference type="SUPFAM" id="SSF46565">
    <property type="entry name" value="Chaperone J-domain"/>
    <property type="match status" value="1"/>
</dbReference>
<keyword evidence="5" id="KW-1185">Reference proteome</keyword>
<feature type="compositionally biased region" description="Basic and acidic residues" evidence="2">
    <location>
        <begin position="30"/>
        <end position="47"/>
    </location>
</feature>
<dbReference type="InterPro" id="IPR001623">
    <property type="entry name" value="DnaJ_domain"/>
</dbReference>
<dbReference type="InterPro" id="IPR002939">
    <property type="entry name" value="DnaJ_C"/>
</dbReference>
<protein>
    <submittedName>
        <fullName evidence="4">DnaJ C-terminal domain-containing protein</fullName>
    </submittedName>
</protein>
<evidence type="ECO:0000313" key="5">
    <source>
        <dbReference type="Proteomes" id="UP001595796"/>
    </source>
</evidence>
<sequence>MRDPYDVLNVPKGASDAEIKKAFRKLAKTHHPDRNPNDPKAKERFSELSHAYDLLSDSEKRGQFDRGEIDAEGKPKFSGFGGFGGSRGTGAGAGGFEQYTWTGGSGGSGRSSGFSAEDIFSDLFAGLGGRGRAGFAAGAGTAGRTQSAPKGDDLSAEVTVPFTDWAIGGKARVVLPTGRELEFSIPAGIQEGKTIRLKGQGNSSPLGGEPGDLLVTVHIASHPHFRADGHNVRVEVPITLYEAVLGGKIRVPTLDGSVELTVPPNSTGARTMRLKGKGIAGTGDLLVSLRVVLPPGPDAELEKLAKRMRDGAPYDPRKAS</sequence>
<reference evidence="5" key="1">
    <citation type="journal article" date="2019" name="Int. J. Syst. Evol. Microbiol.">
        <title>The Global Catalogue of Microorganisms (GCM) 10K type strain sequencing project: providing services to taxonomists for standard genome sequencing and annotation.</title>
        <authorList>
            <consortium name="The Broad Institute Genomics Platform"/>
            <consortium name="The Broad Institute Genome Sequencing Center for Infectious Disease"/>
            <person name="Wu L."/>
            <person name="Ma J."/>
        </authorList>
    </citation>
    <scope>NUCLEOTIDE SEQUENCE [LARGE SCALE GENOMIC DNA]</scope>
    <source>
        <strain evidence="5">CGMCC 1.16444</strain>
    </source>
</reference>
<dbReference type="PRINTS" id="PR00625">
    <property type="entry name" value="JDOMAIN"/>
</dbReference>
<dbReference type="CDD" id="cd06257">
    <property type="entry name" value="DnaJ"/>
    <property type="match status" value="1"/>
</dbReference>
<dbReference type="PROSITE" id="PS50076">
    <property type="entry name" value="DNAJ_2"/>
    <property type="match status" value="1"/>
</dbReference>
<dbReference type="InterPro" id="IPR036869">
    <property type="entry name" value="J_dom_sf"/>
</dbReference>
<dbReference type="RefSeq" id="WP_114957201.1">
    <property type="nucleotide sequence ID" value="NZ_JBHSJF010000004.1"/>
</dbReference>
<evidence type="ECO:0000313" key="4">
    <source>
        <dbReference type="EMBL" id="MFC5067180.1"/>
    </source>
</evidence>
<feature type="region of interest" description="Disordered" evidence="2">
    <location>
        <begin position="27"/>
        <end position="63"/>
    </location>
</feature>
<proteinExistence type="predicted"/>
<gene>
    <name evidence="4" type="ORF">ACFPFW_04020</name>
</gene>
<dbReference type="PANTHER" id="PTHR43096:SF52">
    <property type="entry name" value="DNAJ HOMOLOG 1, MITOCHONDRIAL-RELATED"/>
    <property type="match status" value="1"/>
</dbReference>
<dbReference type="InterPro" id="IPR018253">
    <property type="entry name" value="DnaJ_domain_CS"/>
</dbReference>
<dbReference type="InterPro" id="IPR008971">
    <property type="entry name" value="HSP40/DnaJ_pept-bd"/>
</dbReference>
<dbReference type="SMART" id="SM00271">
    <property type="entry name" value="DnaJ"/>
    <property type="match status" value="1"/>
</dbReference>
<dbReference type="PROSITE" id="PS00636">
    <property type="entry name" value="DNAJ_1"/>
    <property type="match status" value="1"/>
</dbReference>
<feature type="domain" description="J" evidence="3">
    <location>
        <begin position="3"/>
        <end position="68"/>
    </location>
</feature>